<accession>A0A2N9ECX2</accession>
<name>A0A2N9ECX2_FAGSY</name>
<proteinExistence type="predicted"/>
<organism evidence="1">
    <name type="scientific">Fagus sylvatica</name>
    <name type="common">Beechnut</name>
    <dbReference type="NCBI Taxonomy" id="28930"/>
    <lineage>
        <taxon>Eukaryota</taxon>
        <taxon>Viridiplantae</taxon>
        <taxon>Streptophyta</taxon>
        <taxon>Embryophyta</taxon>
        <taxon>Tracheophyta</taxon>
        <taxon>Spermatophyta</taxon>
        <taxon>Magnoliopsida</taxon>
        <taxon>eudicotyledons</taxon>
        <taxon>Gunneridae</taxon>
        <taxon>Pentapetalae</taxon>
        <taxon>rosids</taxon>
        <taxon>fabids</taxon>
        <taxon>Fagales</taxon>
        <taxon>Fagaceae</taxon>
        <taxon>Fagus</taxon>
    </lineage>
</organism>
<sequence length="188" mass="21297">MGGIAFDSIQFRLGSEIDKLQSEVTHLRTELDGFEARFVVAKVQWERERDDLTHCHDKAVREGYHCFGEVRGITALGNVKGLHGLAWLCVQRVWLGMALCAESMAWHGFVCREHGLAWLYLEVAWLGMALSVGLHGLPWLYLEVAWLGMALRVVGTYACTWPREFELQKIGAYTSMMSKNRDLCLHAA</sequence>
<dbReference type="EMBL" id="OIVN01000003">
    <property type="protein sequence ID" value="SPC72389.1"/>
    <property type="molecule type" value="Genomic_DNA"/>
</dbReference>
<evidence type="ECO:0000313" key="1">
    <source>
        <dbReference type="EMBL" id="SPC72389.1"/>
    </source>
</evidence>
<reference evidence="1" key="1">
    <citation type="submission" date="2018-02" db="EMBL/GenBank/DDBJ databases">
        <authorList>
            <person name="Cohen D.B."/>
            <person name="Kent A.D."/>
        </authorList>
    </citation>
    <scope>NUCLEOTIDE SEQUENCE</scope>
</reference>
<dbReference type="AlphaFoldDB" id="A0A2N9ECX2"/>
<protein>
    <submittedName>
        <fullName evidence="1">Uncharacterized protein</fullName>
    </submittedName>
</protein>
<gene>
    <name evidence="1" type="ORF">FSB_LOCUS271</name>
</gene>